<evidence type="ECO:0000313" key="4">
    <source>
        <dbReference type="Proteomes" id="UP000054498"/>
    </source>
</evidence>
<dbReference type="Pfam" id="PF06294">
    <property type="entry name" value="CH_2"/>
    <property type="match status" value="1"/>
</dbReference>
<name>A0A0D2KY76_9CHLO</name>
<dbReference type="PROSITE" id="PS50021">
    <property type="entry name" value="CH"/>
    <property type="match status" value="1"/>
</dbReference>
<evidence type="ECO:0000256" key="1">
    <source>
        <dbReference type="SAM" id="MobiDB-lite"/>
    </source>
</evidence>
<feature type="region of interest" description="Disordered" evidence="1">
    <location>
        <begin position="1"/>
        <end position="46"/>
    </location>
</feature>
<dbReference type="InterPro" id="IPR052111">
    <property type="entry name" value="Spermatogenesis_Ciliary_MAP"/>
</dbReference>
<dbReference type="PANTHER" id="PTHR12509">
    <property type="entry name" value="SPERMATOGENESIS-ASSOCIATED 4-RELATED"/>
    <property type="match status" value="1"/>
</dbReference>
<dbReference type="InterPro" id="IPR036872">
    <property type="entry name" value="CH_dom_sf"/>
</dbReference>
<protein>
    <submittedName>
        <fullName evidence="3">Spermatogeneis-associated protein 4</fullName>
    </submittedName>
</protein>
<dbReference type="RefSeq" id="XP_013899188.1">
    <property type="nucleotide sequence ID" value="XM_014043734.1"/>
</dbReference>
<dbReference type="Proteomes" id="UP000054498">
    <property type="component" value="Unassembled WGS sequence"/>
</dbReference>
<reference evidence="3 4" key="1">
    <citation type="journal article" date="2013" name="BMC Genomics">
        <title>Reconstruction of the lipid metabolism for the microalga Monoraphidium neglectum from its genome sequence reveals characteristics suitable for biofuel production.</title>
        <authorList>
            <person name="Bogen C."/>
            <person name="Al-Dilaimi A."/>
            <person name="Albersmeier A."/>
            <person name="Wichmann J."/>
            <person name="Grundmann M."/>
            <person name="Rupp O."/>
            <person name="Lauersen K.J."/>
            <person name="Blifernez-Klassen O."/>
            <person name="Kalinowski J."/>
            <person name="Goesmann A."/>
            <person name="Mussgnug J.H."/>
            <person name="Kruse O."/>
        </authorList>
    </citation>
    <scope>NUCLEOTIDE SEQUENCE [LARGE SCALE GENOMIC DNA]</scope>
    <source>
        <strain evidence="3 4">SAG 48.87</strain>
    </source>
</reference>
<dbReference type="PANTHER" id="PTHR12509:SF8">
    <property type="entry name" value="SPERMATOGENESIS-ASSOCIATED PROTEIN 4"/>
    <property type="match status" value="1"/>
</dbReference>
<dbReference type="Gene3D" id="1.10.418.10">
    <property type="entry name" value="Calponin-like domain"/>
    <property type="match status" value="1"/>
</dbReference>
<dbReference type="OrthoDB" id="62528at2759"/>
<proteinExistence type="predicted"/>
<dbReference type="AlphaFoldDB" id="A0A0D2KY76"/>
<dbReference type="EMBL" id="KK101635">
    <property type="protein sequence ID" value="KIZ00169.1"/>
    <property type="molecule type" value="Genomic_DNA"/>
</dbReference>
<dbReference type="GO" id="GO:0008017">
    <property type="term" value="F:microtubule binding"/>
    <property type="evidence" value="ECO:0007669"/>
    <property type="project" value="TreeGrafter"/>
</dbReference>
<organism evidence="3 4">
    <name type="scientific">Monoraphidium neglectum</name>
    <dbReference type="NCBI Taxonomy" id="145388"/>
    <lineage>
        <taxon>Eukaryota</taxon>
        <taxon>Viridiplantae</taxon>
        <taxon>Chlorophyta</taxon>
        <taxon>core chlorophytes</taxon>
        <taxon>Chlorophyceae</taxon>
        <taxon>CS clade</taxon>
        <taxon>Sphaeropleales</taxon>
        <taxon>Selenastraceae</taxon>
        <taxon>Monoraphidium</taxon>
    </lineage>
</organism>
<dbReference type="KEGG" id="mng:MNEG_7795"/>
<gene>
    <name evidence="3" type="ORF">MNEG_7795</name>
</gene>
<evidence type="ECO:0000313" key="3">
    <source>
        <dbReference type="EMBL" id="KIZ00169.1"/>
    </source>
</evidence>
<feature type="domain" description="Calponin-homology (CH)" evidence="2">
    <location>
        <begin position="43"/>
        <end position="147"/>
    </location>
</feature>
<accession>A0A0D2KY76</accession>
<dbReference type="GO" id="GO:0051493">
    <property type="term" value="P:regulation of cytoskeleton organization"/>
    <property type="evidence" value="ECO:0007669"/>
    <property type="project" value="TreeGrafter"/>
</dbReference>
<dbReference type="STRING" id="145388.A0A0D2KY76"/>
<dbReference type="InterPro" id="IPR001715">
    <property type="entry name" value="CH_dom"/>
</dbReference>
<keyword evidence="4" id="KW-1185">Reference proteome</keyword>
<dbReference type="InterPro" id="IPR010441">
    <property type="entry name" value="CH_2"/>
</dbReference>
<dbReference type="SUPFAM" id="SSF47576">
    <property type="entry name" value="Calponin-homology domain, CH-domain"/>
    <property type="match status" value="1"/>
</dbReference>
<sequence length="151" mass="16675">MGRSPTAVAAGVTGLPIRTTLTKPREKRDDGGVWGYQPRPGSPPPSRDVLKFVHSLDLSQSITNPRRDLQNGYLVAEMLARFYPGEVRMCTFENGIGEKVRRDNWEQIMKAARRKGLALTDEMAEGTLRGSHGSALALLEFLYEATTGKKS</sequence>
<dbReference type="GO" id="GO:0005930">
    <property type="term" value="C:axoneme"/>
    <property type="evidence" value="ECO:0007669"/>
    <property type="project" value="TreeGrafter"/>
</dbReference>
<dbReference type="GeneID" id="25740671"/>
<evidence type="ECO:0000259" key="2">
    <source>
        <dbReference type="PROSITE" id="PS50021"/>
    </source>
</evidence>